<evidence type="ECO:0000256" key="2">
    <source>
        <dbReference type="ARBA" id="ARBA00018339"/>
    </source>
</evidence>
<feature type="compositionally biased region" description="Acidic residues" evidence="6">
    <location>
        <begin position="232"/>
        <end position="255"/>
    </location>
</feature>
<sequence>MPVKQKNAQPSRKGKKAWRKNIDITDVEEHLEGVRSEERAGGKISERANDKLFTLDVKGDDRVKRQLAKDKPLYIDQILKSRSAIPAVGTRLFALPKESAKDNKGKESRINREKIEKLAKRKITQAPVKPAKKSKGTAYDVWADEEPTPVDLNPYLEPVRKRTVHAPSTLKVKPAAAEHQPAVEVAEAGASYNPTMEDHQVLLRKAHKVETDKISQRENVNKQLEYRKELLDLNEEEAVDSEVDEESDAHSDDDEETRKRKENKKKTRSERNRLKKAKETQQLELRRKQEKELHKEITKLEEIEKIVEESEMSSLTKAEKRKAKKEAQEQAGLPRLGKYFVQKAPIEVQLTDELSESLRSLKPEGNAFRDRFVSLQKRNIIEPRLPVNHKRRYRLKEYEKHSYKKFDRAQNKK</sequence>
<dbReference type="Pfam" id="PF07767">
    <property type="entry name" value="Nop53"/>
    <property type="match status" value="1"/>
</dbReference>
<reference evidence="7" key="1">
    <citation type="submission" date="2020-12" db="EMBL/GenBank/DDBJ databases">
        <title>Metabolic potential, ecology and presence of endohyphal bacteria is reflected in genomic diversity of Mucoromycotina.</title>
        <authorList>
            <person name="Muszewska A."/>
            <person name="Okrasinska A."/>
            <person name="Steczkiewicz K."/>
            <person name="Drgas O."/>
            <person name="Orlowska M."/>
            <person name="Perlinska-Lenart U."/>
            <person name="Aleksandrzak-Piekarczyk T."/>
            <person name="Szatraj K."/>
            <person name="Zielenkiewicz U."/>
            <person name="Pilsyk S."/>
            <person name="Malc E."/>
            <person name="Mieczkowski P."/>
            <person name="Kruszewska J.S."/>
            <person name="Biernat P."/>
            <person name="Pawlowska J."/>
        </authorList>
    </citation>
    <scope>NUCLEOTIDE SEQUENCE</scope>
    <source>
        <strain evidence="7">WA0000067209</strain>
    </source>
</reference>
<dbReference type="AlphaFoldDB" id="A0A8H7UFI6"/>
<evidence type="ECO:0000256" key="4">
    <source>
        <dbReference type="ARBA" id="ARBA00023242"/>
    </source>
</evidence>
<keyword evidence="3 5" id="KW-0690">Ribosome biogenesis</keyword>
<protein>
    <recommendedName>
        <fullName evidence="2 5">Ribosome biogenesis protein NOP53</fullName>
    </recommendedName>
</protein>
<comment type="function">
    <text evidence="5">May play a role in ribosome biogenesis.</text>
</comment>
<dbReference type="Proteomes" id="UP000654370">
    <property type="component" value="Unassembled WGS sequence"/>
</dbReference>
<name>A0A8H7UFI6_MORIS</name>
<accession>A0A8H7UFI6</accession>
<feature type="region of interest" description="Disordered" evidence="6">
    <location>
        <begin position="232"/>
        <end position="289"/>
    </location>
</feature>
<dbReference type="PANTHER" id="PTHR14211">
    <property type="entry name" value="GLIOMA SUPPRESSOR CANDIDATE REGION GENE 2"/>
    <property type="match status" value="1"/>
</dbReference>
<dbReference type="InterPro" id="IPR011687">
    <property type="entry name" value="Nop53/GLTSCR2"/>
</dbReference>
<comment type="similarity">
    <text evidence="1 5">Belongs to the NOP53 family.</text>
</comment>
<feature type="region of interest" description="Disordered" evidence="6">
    <location>
        <begin position="310"/>
        <end position="329"/>
    </location>
</feature>
<dbReference type="GO" id="GO:0008097">
    <property type="term" value="F:5S rRNA binding"/>
    <property type="evidence" value="ECO:0007669"/>
    <property type="project" value="TreeGrafter"/>
</dbReference>
<organism evidence="7 8">
    <name type="scientific">Mortierella isabellina</name>
    <name type="common">Filamentous fungus</name>
    <name type="synonym">Umbelopsis isabellina</name>
    <dbReference type="NCBI Taxonomy" id="91625"/>
    <lineage>
        <taxon>Eukaryota</taxon>
        <taxon>Fungi</taxon>
        <taxon>Fungi incertae sedis</taxon>
        <taxon>Mucoromycota</taxon>
        <taxon>Mucoromycotina</taxon>
        <taxon>Umbelopsidomycetes</taxon>
        <taxon>Umbelopsidales</taxon>
        <taxon>Umbelopsidaceae</taxon>
        <taxon>Umbelopsis</taxon>
    </lineage>
</organism>
<dbReference type="OrthoDB" id="5072at2759"/>
<keyword evidence="4 5" id="KW-0539">Nucleus</keyword>
<dbReference type="GO" id="GO:0000027">
    <property type="term" value="P:ribosomal large subunit assembly"/>
    <property type="evidence" value="ECO:0007669"/>
    <property type="project" value="UniProtKB-UniRule"/>
</dbReference>
<dbReference type="PIRSF" id="PIRSF017302">
    <property type="entry name" value="Gltscr2"/>
    <property type="match status" value="1"/>
</dbReference>
<dbReference type="EMBL" id="JAEPQZ010000005">
    <property type="protein sequence ID" value="KAG2181130.1"/>
    <property type="molecule type" value="Genomic_DNA"/>
</dbReference>
<evidence type="ECO:0000313" key="7">
    <source>
        <dbReference type="EMBL" id="KAG2181130.1"/>
    </source>
</evidence>
<gene>
    <name evidence="7" type="ORF">INT43_008712</name>
</gene>
<dbReference type="GO" id="GO:0006364">
    <property type="term" value="P:rRNA processing"/>
    <property type="evidence" value="ECO:0007669"/>
    <property type="project" value="TreeGrafter"/>
</dbReference>
<evidence type="ECO:0000256" key="5">
    <source>
        <dbReference type="PIRNR" id="PIRNR017302"/>
    </source>
</evidence>
<dbReference type="GO" id="GO:0005654">
    <property type="term" value="C:nucleoplasm"/>
    <property type="evidence" value="ECO:0007669"/>
    <property type="project" value="UniProtKB-SubCell"/>
</dbReference>
<evidence type="ECO:0000313" key="8">
    <source>
        <dbReference type="Proteomes" id="UP000654370"/>
    </source>
</evidence>
<proteinExistence type="inferred from homology"/>
<comment type="subcellular location">
    <subcellularLocation>
        <location evidence="5">Nucleus</location>
        <location evidence="5">Nucleolus</location>
    </subcellularLocation>
    <subcellularLocation>
        <location evidence="5">Nucleus</location>
        <location evidence="5">Nucleoplasm</location>
    </subcellularLocation>
</comment>
<comment type="caution">
    <text evidence="7">The sequence shown here is derived from an EMBL/GenBank/DDBJ whole genome shotgun (WGS) entry which is preliminary data.</text>
</comment>
<dbReference type="PANTHER" id="PTHR14211:SF7">
    <property type="entry name" value="RIBOSOME BIOGENESIS PROTEIN NOP53"/>
    <property type="match status" value="1"/>
</dbReference>
<evidence type="ECO:0000256" key="3">
    <source>
        <dbReference type="ARBA" id="ARBA00022517"/>
    </source>
</evidence>
<keyword evidence="8" id="KW-1185">Reference proteome</keyword>
<feature type="compositionally biased region" description="Basic and acidic residues" evidence="6">
    <location>
        <begin position="269"/>
        <end position="289"/>
    </location>
</feature>
<evidence type="ECO:0000256" key="6">
    <source>
        <dbReference type="SAM" id="MobiDB-lite"/>
    </source>
</evidence>
<dbReference type="GO" id="GO:0005730">
    <property type="term" value="C:nucleolus"/>
    <property type="evidence" value="ECO:0007669"/>
    <property type="project" value="UniProtKB-SubCell"/>
</dbReference>
<evidence type="ECO:0000256" key="1">
    <source>
        <dbReference type="ARBA" id="ARBA00008838"/>
    </source>
</evidence>